<keyword evidence="9 12" id="KW-0234">DNA repair</keyword>
<dbReference type="InterPro" id="IPR001098">
    <property type="entry name" value="DNA-dir_DNA_pol_A_palm_dom"/>
</dbReference>
<dbReference type="PANTHER" id="PTHR10133">
    <property type="entry name" value="DNA POLYMERASE I"/>
    <property type="match status" value="1"/>
</dbReference>
<dbReference type="InterPro" id="IPR008918">
    <property type="entry name" value="HhH2"/>
</dbReference>
<dbReference type="RefSeq" id="WP_344367772.1">
    <property type="nucleotide sequence ID" value="NZ_BAAAQB010000041.1"/>
</dbReference>
<dbReference type="InterPro" id="IPR029060">
    <property type="entry name" value="PIN-like_dom_sf"/>
</dbReference>
<dbReference type="InterPro" id="IPR002298">
    <property type="entry name" value="DNA_polymerase_A"/>
</dbReference>
<comment type="caution">
    <text evidence="16">The sequence shown here is derived from an EMBL/GenBank/DDBJ whole genome shotgun (WGS) entry which is preliminary data.</text>
</comment>
<keyword evidence="2 12" id="KW-0808">Transferase</keyword>
<keyword evidence="5 12" id="KW-0227">DNA damage</keyword>
<dbReference type="Proteomes" id="UP001500102">
    <property type="component" value="Unassembled WGS sequence"/>
</dbReference>
<dbReference type="Gene3D" id="1.10.150.20">
    <property type="entry name" value="5' to 3' exonuclease, C-terminal subdomain"/>
    <property type="match status" value="2"/>
</dbReference>
<dbReference type="Gene3D" id="3.30.420.10">
    <property type="entry name" value="Ribonuclease H-like superfamily/Ribonuclease H"/>
    <property type="match status" value="1"/>
</dbReference>
<dbReference type="SMART" id="SM00475">
    <property type="entry name" value="53EXOc"/>
    <property type="match status" value="1"/>
</dbReference>
<dbReference type="InterPro" id="IPR020046">
    <property type="entry name" value="5-3_exonucl_a-hlix_arch_N"/>
</dbReference>
<keyword evidence="4 12" id="KW-0235">DNA replication</keyword>
<dbReference type="Gene3D" id="3.30.70.370">
    <property type="match status" value="1"/>
</dbReference>
<keyword evidence="6 12" id="KW-0269">Exonuclease</keyword>
<comment type="catalytic activity">
    <reaction evidence="10 12">
        <text>DNA(n) + a 2'-deoxyribonucleoside 5'-triphosphate = DNA(n+1) + diphosphate</text>
        <dbReference type="Rhea" id="RHEA:22508"/>
        <dbReference type="Rhea" id="RHEA-COMP:17339"/>
        <dbReference type="Rhea" id="RHEA-COMP:17340"/>
        <dbReference type="ChEBI" id="CHEBI:33019"/>
        <dbReference type="ChEBI" id="CHEBI:61560"/>
        <dbReference type="ChEBI" id="CHEBI:173112"/>
        <dbReference type="EC" id="2.7.7.7"/>
    </reaction>
</comment>
<comment type="similarity">
    <text evidence="1 12">Belongs to the DNA polymerase type-A family.</text>
</comment>
<keyword evidence="17" id="KW-1185">Reference proteome</keyword>
<keyword evidence="6 12" id="KW-0540">Nuclease</keyword>
<evidence type="ECO:0000259" key="14">
    <source>
        <dbReference type="SMART" id="SM00475"/>
    </source>
</evidence>
<evidence type="ECO:0000256" key="1">
    <source>
        <dbReference type="ARBA" id="ARBA00007705"/>
    </source>
</evidence>
<dbReference type="CDD" id="cd08637">
    <property type="entry name" value="DNA_pol_A_pol_I_C"/>
    <property type="match status" value="1"/>
</dbReference>
<evidence type="ECO:0000256" key="11">
    <source>
        <dbReference type="NCBIfam" id="TIGR00593"/>
    </source>
</evidence>
<dbReference type="InterPro" id="IPR020045">
    <property type="entry name" value="DNA_polI_H3TH"/>
</dbReference>
<evidence type="ECO:0000256" key="10">
    <source>
        <dbReference type="ARBA" id="ARBA00049244"/>
    </source>
</evidence>
<protein>
    <recommendedName>
        <fullName evidence="11 12">DNA polymerase I</fullName>
        <ecNumber evidence="11 12">2.7.7.7</ecNumber>
    </recommendedName>
</protein>
<dbReference type="PANTHER" id="PTHR10133:SF27">
    <property type="entry name" value="DNA POLYMERASE NU"/>
    <property type="match status" value="1"/>
</dbReference>
<evidence type="ECO:0000259" key="15">
    <source>
        <dbReference type="SMART" id="SM00482"/>
    </source>
</evidence>
<evidence type="ECO:0000256" key="5">
    <source>
        <dbReference type="ARBA" id="ARBA00022763"/>
    </source>
</evidence>
<evidence type="ECO:0000256" key="2">
    <source>
        <dbReference type="ARBA" id="ARBA00022679"/>
    </source>
</evidence>
<dbReference type="Gene3D" id="1.20.1060.10">
    <property type="entry name" value="Taq DNA Polymerase, Chain T, domain 4"/>
    <property type="match status" value="1"/>
</dbReference>
<dbReference type="Gene3D" id="3.40.50.1010">
    <property type="entry name" value="5'-nuclease"/>
    <property type="match status" value="1"/>
</dbReference>
<dbReference type="InterPro" id="IPR043502">
    <property type="entry name" value="DNA/RNA_pol_sf"/>
</dbReference>
<dbReference type="CDD" id="cd06140">
    <property type="entry name" value="DNA_polA_I_Bacillus_like_exo"/>
    <property type="match status" value="1"/>
</dbReference>
<evidence type="ECO:0000256" key="9">
    <source>
        <dbReference type="ARBA" id="ARBA00023204"/>
    </source>
</evidence>
<dbReference type="SMART" id="SM00482">
    <property type="entry name" value="POLAc"/>
    <property type="match status" value="1"/>
</dbReference>
<evidence type="ECO:0000256" key="13">
    <source>
        <dbReference type="SAM" id="MobiDB-lite"/>
    </source>
</evidence>
<dbReference type="SMART" id="SM00279">
    <property type="entry name" value="HhH2"/>
    <property type="match status" value="1"/>
</dbReference>
<dbReference type="PRINTS" id="PR00868">
    <property type="entry name" value="DNAPOLI"/>
</dbReference>
<dbReference type="CDD" id="cd09898">
    <property type="entry name" value="H3TH_53EXO"/>
    <property type="match status" value="1"/>
</dbReference>
<dbReference type="InterPro" id="IPR054690">
    <property type="entry name" value="DNA_polI_exonuclease"/>
</dbReference>
<dbReference type="SUPFAM" id="SSF53098">
    <property type="entry name" value="Ribonuclease H-like"/>
    <property type="match status" value="1"/>
</dbReference>
<dbReference type="Pfam" id="PF01367">
    <property type="entry name" value="5_3_exonuc"/>
    <property type="match status" value="1"/>
</dbReference>
<accession>A0ABN2ZMN1</accession>
<evidence type="ECO:0000313" key="17">
    <source>
        <dbReference type="Proteomes" id="UP001500102"/>
    </source>
</evidence>
<name>A0ABN2ZMN1_9MICC</name>
<evidence type="ECO:0000256" key="4">
    <source>
        <dbReference type="ARBA" id="ARBA00022705"/>
    </source>
</evidence>
<dbReference type="InterPro" id="IPR002421">
    <property type="entry name" value="5-3_exonuclease"/>
</dbReference>
<dbReference type="InterPro" id="IPR036397">
    <property type="entry name" value="RNaseH_sf"/>
</dbReference>
<dbReference type="InterPro" id="IPR012337">
    <property type="entry name" value="RNaseH-like_sf"/>
</dbReference>
<dbReference type="Pfam" id="PF22619">
    <property type="entry name" value="DNA_polI_exo1"/>
    <property type="match status" value="1"/>
</dbReference>
<keyword evidence="7 12" id="KW-0239">DNA-directed DNA polymerase</keyword>
<evidence type="ECO:0000256" key="6">
    <source>
        <dbReference type="ARBA" id="ARBA00022839"/>
    </source>
</evidence>
<feature type="domain" description="DNA-directed DNA polymerase family A palm" evidence="15">
    <location>
        <begin position="724"/>
        <end position="931"/>
    </location>
</feature>
<keyword evidence="12" id="KW-0378">Hydrolase</keyword>
<dbReference type="Pfam" id="PF00476">
    <property type="entry name" value="DNA_pol_A"/>
    <property type="match status" value="1"/>
</dbReference>
<proteinExistence type="inferred from homology"/>
<dbReference type="Pfam" id="PF02739">
    <property type="entry name" value="5_3_exonuc_N"/>
    <property type="match status" value="1"/>
</dbReference>
<dbReference type="InterPro" id="IPR036279">
    <property type="entry name" value="5-3_exonuclease_C_sf"/>
</dbReference>
<dbReference type="SUPFAM" id="SSF47807">
    <property type="entry name" value="5' to 3' exonuclease, C-terminal subdomain"/>
    <property type="match status" value="1"/>
</dbReference>
<dbReference type="NCBIfam" id="TIGR00593">
    <property type="entry name" value="pola"/>
    <property type="match status" value="1"/>
</dbReference>
<dbReference type="NCBIfam" id="NF004397">
    <property type="entry name" value="PRK05755.1"/>
    <property type="match status" value="1"/>
</dbReference>
<evidence type="ECO:0000256" key="8">
    <source>
        <dbReference type="ARBA" id="ARBA00023125"/>
    </source>
</evidence>
<evidence type="ECO:0000313" key="16">
    <source>
        <dbReference type="EMBL" id="GAA2144616.1"/>
    </source>
</evidence>
<dbReference type="EMBL" id="BAAAQB010000041">
    <property type="protein sequence ID" value="GAA2144616.1"/>
    <property type="molecule type" value="Genomic_DNA"/>
</dbReference>
<feature type="domain" description="5'-3' exonuclease" evidence="14">
    <location>
        <begin position="77"/>
        <end position="340"/>
    </location>
</feature>
<dbReference type="SUPFAM" id="SSF56672">
    <property type="entry name" value="DNA/RNA polymerases"/>
    <property type="match status" value="1"/>
</dbReference>
<comment type="function">
    <text evidence="12">In addition to polymerase activity, this DNA polymerase exhibits 5'-3' exonuclease activity.</text>
</comment>
<gene>
    <name evidence="12 16" type="primary">polA</name>
    <name evidence="16" type="ORF">GCM10009825_36310</name>
</gene>
<dbReference type="InterPro" id="IPR018320">
    <property type="entry name" value="DNA_polymerase_1"/>
</dbReference>
<dbReference type="SUPFAM" id="SSF88723">
    <property type="entry name" value="PIN domain-like"/>
    <property type="match status" value="1"/>
</dbReference>
<dbReference type="EC" id="2.7.7.7" evidence="11 12"/>
<evidence type="ECO:0000256" key="3">
    <source>
        <dbReference type="ARBA" id="ARBA00022695"/>
    </source>
</evidence>
<dbReference type="CDD" id="cd09859">
    <property type="entry name" value="PIN_53EXO"/>
    <property type="match status" value="1"/>
</dbReference>
<sequence length="968" mass="104957">MGTRLAPVSETTKPAPSPATEPSTDAGADAVAATDAATASVLVAEPPVAEAATPARKARRVGTEVSATQAPVVPLTDQPRLLVLDGHSMAFRAFYALPAENFATSSGQHTNAVHGFTSMLINLIKEQNPTHVAVAFDVSDDTTFRKAEYDGYKAGRNETPREFSGQIDLIEKVMTAWGIKTIKMPGFEADDILATLAAKGDEAGFEVLLVSGDRDTFQLITENVFVLYPKQGVTNIPRMDAEAIEAKYFVSPPRYSDLAALVGETADNLPGVPGVGPKTAAKWINQYGGLEGILENLDSIGGKVGDALREHVESVKRNRRLNRLLTDLELPVSLHDLEEPRPDHDAIEEIFDRLEFKTLRTRLFALYGNEPVEGEPDSIEVPEFSTLTSAAELRTFFHAGTGLRSALAVEFAPGRIVDDASALAVVRKDAAGYIELTGLDAEADAVLAGWLRDPGAPKVIHGFKPALKAFTSRGLGLDGVVDDTAISGYLIQPDRRSYELAELAQHHLKMTVSTEAAKTGQLELAFGGEDDGAAAGALVQQAAVVHALSHHFETELKTRKAQELLTSLELPVSRVLAQMELTGIAVSMERMDEQLADLAKVIDNAQEQAFAAIGHEVNLGSPKQLQTVLFEELGLPKTKKIKSGYTTDAASLKTLLEKTGHEFLVQLMAHRESSKLRQMVESLKKSVADDGRIHTTYAQNVAATGRISSNNPNLQNIPVRSEEGRRVRSIFVVTEGYDCLLSADYSQIEMRIMAHLSGDPGLIQAYKEGEDLHRYVGSHIFHVPPSEVTSAMRSKVKAMSYGLAYGLTSFGLSKQLEISVDEARTLMKEYFERFGAVRDYLRGVVDQARIDGYTATIEGRRRYLPDLTSTDRQLREIAERVALNSPIQGSAADIIKRAMLGVSGALADQGLKSRMLLQVHDELVLEVAKGEREAVEKLVTEQMGSAADLSVPLDVQIGIGSSWHEAGH</sequence>
<evidence type="ECO:0000256" key="7">
    <source>
        <dbReference type="ARBA" id="ARBA00022932"/>
    </source>
</evidence>
<keyword evidence="3 12" id="KW-0548">Nucleotidyltransferase</keyword>
<evidence type="ECO:0000256" key="12">
    <source>
        <dbReference type="RuleBase" id="RU004460"/>
    </source>
</evidence>
<organism evidence="16 17">
    <name type="scientific">Arthrobacter humicola</name>
    <dbReference type="NCBI Taxonomy" id="409291"/>
    <lineage>
        <taxon>Bacteria</taxon>
        <taxon>Bacillati</taxon>
        <taxon>Actinomycetota</taxon>
        <taxon>Actinomycetes</taxon>
        <taxon>Micrococcales</taxon>
        <taxon>Micrococcaceae</taxon>
        <taxon>Arthrobacter</taxon>
    </lineage>
</organism>
<reference evidence="16 17" key="1">
    <citation type="journal article" date="2019" name="Int. J. Syst. Evol. Microbiol.">
        <title>The Global Catalogue of Microorganisms (GCM) 10K type strain sequencing project: providing services to taxonomists for standard genome sequencing and annotation.</title>
        <authorList>
            <consortium name="The Broad Institute Genomics Platform"/>
            <consortium name="The Broad Institute Genome Sequencing Center for Infectious Disease"/>
            <person name="Wu L."/>
            <person name="Ma J."/>
        </authorList>
    </citation>
    <scope>NUCLEOTIDE SEQUENCE [LARGE SCALE GENOMIC DNA]</scope>
    <source>
        <strain evidence="16 17">JCM 15921</strain>
    </source>
</reference>
<keyword evidence="8 12" id="KW-0238">DNA-binding</keyword>
<feature type="region of interest" description="Disordered" evidence="13">
    <location>
        <begin position="1"/>
        <end position="29"/>
    </location>
</feature>